<feature type="signal peptide" evidence="3">
    <location>
        <begin position="1"/>
        <end position="17"/>
    </location>
</feature>
<gene>
    <name evidence="5" type="ORF">BAUCODRAFT_139295</name>
</gene>
<dbReference type="AlphaFoldDB" id="M2LQ03"/>
<dbReference type="Proteomes" id="UP000011761">
    <property type="component" value="Unassembled WGS sequence"/>
</dbReference>
<dbReference type="GeneID" id="19108366"/>
<feature type="chain" id="PRO_5004021068" description="Tyrosinase copper-binding domain-containing protein" evidence="3">
    <location>
        <begin position="18"/>
        <end position="398"/>
    </location>
</feature>
<feature type="domain" description="Tyrosinase copper-binding" evidence="4">
    <location>
        <begin position="321"/>
        <end position="332"/>
    </location>
</feature>
<dbReference type="eggNOG" id="ENOG502QRET">
    <property type="taxonomic scope" value="Eukaryota"/>
</dbReference>
<dbReference type="RefSeq" id="XP_007676537.1">
    <property type="nucleotide sequence ID" value="XM_007678347.1"/>
</dbReference>
<dbReference type="KEGG" id="bcom:BAUCODRAFT_139295"/>
<dbReference type="OMA" id="FNFLAWH"/>
<dbReference type="HOGENOM" id="CLU_035914_0_0_1"/>
<dbReference type="InterPro" id="IPR050316">
    <property type="entry name" value="Tyrosinase/Hemocyanin"/>
</dbReference>
<dbReference type="GO" id="GO:0016491">
    <property type="term" value="F:oxidoreductase activity"/>
    <property type="evidence" value="ECO:0007669"/>
    <property type="project" value="UniProtKB-KW"/>
</dbReference>
<dbReference type="PROSITE" id="PS00498">
    <property type="entry name" value="TYROSINASE_2"/>
    <property type="match status" value="1"/>
</dbReference>
<evidence type="ECO:0000313" key="6">
    <source>
        <dbReference type="Proteomes" id="UP000011761"/>
    </source>
</evidence>
<dbReference type="OrthoDB" id="6132182at2759"/>
<sequence length="398" mass="44750">MYSFIVAILLAPIMVKAQVGVSGAQAPQSADYSPAEIANGTAFSNVSLIANENMQYNLVHRNSTNCTYYNAHRRREWRTLPPAARKCFTDAVTCLISMAPMRMTADEAPYYPGVRSRYDEYVATHINYTFNIHDTANFFAWHRAFIHFWEQDLRTLCGYDGFLPYWDWSLDAAAPQNSPLFVGDAYSMGSNGVFVANRSDTWLAAQNVTYPPGTGGGCVRSGPFVNYTVNLGPLDLPHAVNVQSPFRYNPRCLTRDLNPWFSQNYNTFTNLTHTMLDNIYISDFQATVQGYGSESNRFGIHGGGHWMGGGSMSDFHSSPSDPVFFLHHGQIDRIWTIWQNLDIYRRQNAIYGTSTLGNEPPSAEMTLDDMLPFGLVADDVRFGDVMDTFGGPFCYRYV</sequence>
<keyword evidence="3" id="KW-0732">Signal</keyword>
<evidence type="ECO:0000259" key="4">
    <source>
        <dbReference type="PROSITE" id="PS00498"/>
    </source>
</evidence>
<dbReference type="InterPro" id="IPR008922">
    <property type="entry name" value="Di-copper_centre_dom_sf"/>
</dbReference>
<proteinExistence type="predicted"/>
<keyword evidence="6" id="KW-1185">Reference proteome</keyword>
<evidence type="ECO:0000256" key="1">
    <source>
        <dbReference type="ARBA" id="ARBA00022723"/>
    </source>
</evidence>
<protein>
    <recommendedName>
        <fullName evidence="4">Tyrosinase copper-binding domain-containing protein</fullName>
    </recommendedName>
</protein>
<name>M2LQ03_BAUPA</name>
<evidence type="ECO:0000256" key="2">
    <source>
        <dbReference type="ARBA" id="ARBA00023002"/>
    </source>
</evidence>
<dbReference type="PANTHER" id="PTHR11474">
    <property type="entry name" value="TYROSINASE FAMILY MEMBER"/>
    <property type="match status" value="1"/>
</dbReference>
<dbReference type="PANTHER" id="PTHR11474:SF125">
    <property type="entry name" value="N-ACETYL-6-HYDROXYTRYPTOPHAN OXIDASE IVOB-RELATED"/>
    <property type="match status" value="1"/>
</dbReference>
<dbReference type="Pfam" id="PF00264">
    <property type="entry name" value="Tyrosinase"/>
    <property type="match status" value="1"/>
</dbReference>
<evidence type="ECO:0000256" key="3">
    <source>
        <dbReference type="SAM" id="SignalP"/>
    </source>
</evidence>
<reference evidence="5 6" key="1">
    <citation type="journal article" date="2012" name="PLoS Pathog.">
        <title>Diverse lifestyles and strategies of plant pathogenesis encoded in the genomes of eighteen Dothideomycetes fungi.</title>
        <authorList>
            <person name="Ohm R.A."/>
            <person name="Feau N."/>
            <person name="Henrissat B."/>
            <person name="Schoch C.L."/>
            <person name="Horwitz B.A."/>
            <person name="Barry K.W."/>
            <person name="Condon B.J."/>
            <person name="Copeland A.C."/>
            <person name="Dhillon B."/>
            <person name="Glaser F."/>
            <person name="Hesse C.N."/>
            <person name="Kosti I."/>
            <person name="LaButti K."/>
            <person name="Lindquist E.A."/>
            <person name="Lucas S."/>
            <person name="Salamov A.A."/>
            <person name="Bradshaw R.E."/>
            <person name="Ciuffetti L."/>
            <person name="Hamelin R.C."/>
            <person name="Kema G.H.J."/>
            <person name="Lawrence C."/>
            <person name="Scott J.A."/>
            <person name="Spatafora J.W."/>
            <person name="Turgeon B.G."/>
            <person name="de Wit P.J.G.M."/>
            <person name="Zhong S."/>
            <person name="Goodwin S.B."/>
            <person name="Grigoriev I.V."/>
        </authorList>
    </citation>
    <scope>NUCLEOTIDE SEQUENCE [LARGE SCALE GENOMIC DNA]</scope>
    <source>
        <strain evidence="5 6">UAMH 10762</strain>
    </source>
</reference>
<organism evidence="5 6">
    <name type="scientific">Baudoinia panamericana (strain UAMH 10762)</name>
    <name type="common">Angels' share fungus</name>
    <name type="synonym">Baudoinia compniacensis (strain UAMH 10762)</name>
    <dbReference type="NCBI Taxonomy" id="717646"/>
    <lineage>
        <taxon>Eukaryota</taxon>
        <taxon>Fungi</taxon>
        <taxon>Dikarya</taxon>
        <taxon>Ascomycota</taxon>
        <taxon>Pezizomycotina</taxon>
        <taxon>Dothideomycetes</taxon>
        <taxon>Dothideomycetidae</taxon>
        <taxon>Mycosphaerellales</taxon>
        <taxon>Teratosphaeriaceae</taxon>
        <taxon>Baudoinia</taxon>
    </lineage>
</organism>
<dbReference type="EMBL" id="KB445555">
    <property type="protein sequence ID" value="EMC96482.1"/>
    <property type="molecule type" value="Genomic_DNA"/>
</dbReference>
<keyword evidence="2" id="KW-0560">Oxidoreductase</keyword>
<keyword evidence="1" id="KW-0479">Metal-binding</keyword>
<accession>M2LQ03</accession>
<dbReference type="GO" id="GO:0046872">
    <property type="term" value="F:metal ion binding"/>
    <property type="evidence" value="ECO:0007669"/>
    <property type="project" value="UniProtKB-KW"/>
</dbReference>
<dbReference type="InterPro" id="IPR002227">
    <property type="entry name" value="Tyrosinase_Cu-bd"/>
</dbReference>
<dbReference type="SUPFAM" id="SSF48056">
    <property type="entry name" value="Di-copper centre-containing domain"/>
    <property type="match status" value="1"/>
</dbReference>
<evidence type="ECO:0000313" key="5">
    <source>
        <dbReference type="EMBL" id="EMC96482.1"/>
    </source>
</evidence>
<dbReference type="Gene3D" id="1.10.1280.10">
    <property type="entry name" value="Di-copper center containing domain from catechol oxidase"/>
    <property type="match status" value="1"/>
</dbReference>
<dbReference type="STRING" id="717646.M2LQ03"/>
<dbReference type="PRINTS" id="PR00092">
    <property type="entry name" value="TYROSINASE"/>
</dbReference>